<gene>
    <name evidence="2" type="ORF">FTRO_0740030</name>
</gene>
<accession>A0A3F3H2N0</accession>
<proteinExistence type="predicted"/>
<feature type="non-terminal residue" evidence="2">
    <location>
        <position position="1"/>
    </location>
</feature>
<reference evidence="2" key="1">
    <citation type="journal article" date="2015" name="BMC Genomics">
        <title>Comparative genomics of Fructobacillus spp. and Leuconostoc spp. reveals niche-specific evolution of Fructobacillus spp.</title>
        <authorList>
            <person name="Endo A."/>
            <person name="Tanizawa Y."/>
            <person name="Tanaka N."/>
            <person name="Maeno S."/>
            <person name="Kumar H."/>
            <person name="Shiwa Y."/>
            <person name="Okada S."/>
            <person name="Yoshikawa H."/>
            <person name="Dicks L."/>
            <person name="Nakagawa J."/>
            <person name="Arita M."/>
        </authorList>
    </citation>
    <scope>NUCLEOTIDE SEQUENCE [LARGE SCALE GENOMIC DNA]</scope>
    <source>
        <strain evidence="2">F214-1</strain>
    </source>
</reference>
<evidence type="ECO:0000259" key="1">
    <source>
        <dbReference type="PROSITE" id="PS50943"/>
    </source>
</evidence>
<protein>
    <submittedName>
        <fullName evidence="2">Transcriptional regulator</fullName>
    </submittedName>
</protein>
<name>A0A3F3H2N0_9LACO</name>
<dbReference type="Proteomes" id="UP000064514">
    <property type="component" value="Unassembled WGS sequence"/>
</dbReference>
<dbReference type="GO" id="GO:0003677">
    <property type="term" value="F:DNA binding"/>
    <property type="evidence" value="ECO:0007669"/>
    <property type="project" value="InterPro"/>
</dbReference>
<feature type="domain" description="HTH cro/C1-type" evidence="1">
    <location>
        <begin position="3"/>
        <end position="42"/>
    </location>
</feature>
<dbReference type="SUPFAM" id="SSF47413">
    <property type="entry name" value="lambda repressor-like DNA-binding domains"/>
    <property type="match status" value="1"/>
</dbReference>
<dbReference type="Gene3D" id="1.10.260.40">
    <property type="entry name" value="lambda repressor-like DNA-binding domains"/>
    <property type="match status" value="1"/>
</dbReference>
<dbReference type="CDD" id="cd00093">
    <property type="entry name" value="HTH_XRE"/>
    <property type="match status" value="1"/>
</dbReference>
<dbReference type="InterPro" id="IPR001387">
    <property type="entry name" value="Cro/C1-type_HTH"/>
</dbReference>
<dbReference type="AlphaFoldDB" id="A0A3F3H2N0"/>
<dbReference type="InterPro" id="IPR010982">
    <property type="entry name" value="Lambda_DNA-bd_dom_sf"/>
</dbReference>
<sequence length="47" mass="5385">DASEIIGIDEKDLGRIEKGIVKPSLFILKRMAYKYRVTTDYLLGVKQ</sequence>
<dbReference type="EMBL" id="DF968151">
    <property type="protein sequence ID" value="GAP05145.1"/>
    <property type="molecule type" value="Genomic_DNA"/>
</dbReference>
<organism evidence="2">
    <name type="scientific">Fructobacillus tropaeoli</name>
    <dbReference type="NCBI Taxonomy" id="709323"/>
    <lineage>
        <taxon>Bacteria</taxon>
        <taxon>Bacillati</taxon>
        <taxon>Bacillota</taxon>
        <taxon>Bacilli</taxon>
        <taxon>Lactobacillales</taxon>
        <taxon>Lactobacillaceae</taxon>
        <taxon>Fructobacillus</taxon>
    </lineage>
</organism>
<evidence type="ECO:0000313" key="2">
    <source>
        <dbReference type="EMBL" id="GAP05145.1"/>
    </source>
</evidence>
<dbReference type="PROSITE" id="PS50943">
    <property type="entry name" value="HTH_CROC1"/>
    <property type="match status" value="1"/>
</dbReference>